<sequence length="294" mass="32145">MLVLVCISGNAAAEPLKVVATFSILGDLTQRVGGERIEVLELVGPEADAHVYQPTPADAKMIAQAGLVVVNGYGFEGWIDRLIRSSGYRGKIVMASAGVRSLRLRQPPGEAQDRYTHDGEIDPHAWQDLSNALRYVDNIAQALSAADPAGQGIYRANAEKYKREIVALDNEIRMSFNAIPPEQRRVVTSHDAFGYFSRAYGIGFISPVGINTDAEPSAGDVGRIIRQIRRERIRAVFMESISDPRLLERIRQESGARIGGTLYSDALSKPDGPAATYLDMMRYNARTLATALAQ</sequence>
<protein>
    <submittedName>
        <fullName evidence="7">Periplasmic solute binding protein</fullName>
    </submittedName>
</protein>
<dbReference type="GO" id="GO:0030001">
    <property type="term" value="P:metal ion transport"/>
    <property type="evidence" value="ECO:0007669"/>
    <property type="project" value="InterPro"/>
</dbReference>
<dbReference type="GO" id="GO:0046872">
    <property type="term" value="F:metal ion binding"/>
    <property type="evidence" value="ECO:0007669"/>
    <property type="project" value="UniProtKB-KW"/>
</dbReference>
<dbReference type="PANTHER" id="PTHR42953">
    <property type="entry name" value="HIGH-AFFINITY ZINC UPTAKE SYSTEM PROTEIN ZNUA-RELATED"/>
    <property type="match status" value="1"/>
</dbReference>
<name>A0A1A8XWT5_9RHOO</name>
<dbReference type="GO" id="GO:0030313">
    <property type="term" value="C:cell envelope"/>
    <property type="evidence" value="ECO:0007669"/>
    <property type="project" value="UniProtKB-SubCell"/>
</dbReference>
<dbReference type="Pfam" id="PF01297">
    <property type="entry name" value="ZnuA"/>
    <property type="match status" value="1"/>
</dbReference>
<dbReference type="PRINTS" id="PR00691">
    <property type="entry name" value="ADHESINB"/>
</dbReference>
<evidence type="ECO:0000313" key="7">
    <source>
        <dbReference type="EMBL" id="SBT09186.1"/>
    </source>
</evidence>
<dbReference type="Proteomes" id="UP000199600">
    <property type="component" value="Unassembled WGS sequence"/>
</dbReference>
<dbReference type="PANTHER" id="PTHR42953:SF1">
    <property type="entry name" value="METAL-BINDING PROTEIN HI_0362-RELATED"/>
    <property type="match status" value="1"/>
</dbReference>
<dbReference type="Gene3D" id="3.40.50.1980">
    <property type="entry name" value="Nitrogenase molybdenum iron protein domain"/>
    <property type="match status" value="2"/>
</dbReference>
<evidence type="ECO:0000256" key="5">
    <source>
        <dbReference type="ARBA" id="ARBA00022729"/>
    </source>
</evidence>
<comment type="subcellular location">
    <subcellularLocation>
        <location evidence="1">Cell envelope</location>
    </subcellularLocation>
</comment>
<dbReference type="InterPro" id="IPR006128">
    <property type="entry name" value="Lipoprotein_PsaA-like"/>
</dbReference>
<dbReference type="GO" id="GO:0007155">
    <property type="term" value="P:cell adhesion"/>
    <property type="evidence" value="ECO:0007669"/>
    <property type="project" value="InterPro"/>
</dbReference>
<evidence type="ECO:0000256" key="6">
    <source>
        <dbReference type="RuleBase" id="RU003512"/>
    </source>
</evidence>
<evidence type="ECO:0000256" key="1">
    <source>
        <dbReference type="ARBA" id="ARBA00004196"/>
    </source>
</evidence>
<keyword evidence="3 6" id="KW-0813">Transport</keyword>
<evidence type="ECO:0000256" key="4">
    <source>
        <dbReference type="ARBA" id="ARBA00022723"/>
    </source>
</evidence>
<organism evidence="7 8">
    <name type="scientific">Candidatus Propionivibrio aalborgensis</name>
    <dbReference type="NCBI Taxonomy" id="1860101"/>
    <lineage>
        <taxon>Bacteria</taxon>
        <taxon>Pseudomonadati</taxon>
        <taxon>Pseudomonadota</taxon>
        <taxon>Betaproteobacteria</taxon>
        <taxon>Rhodocyclales</taxon>
        <taxon>Rhodocyclaceae</taxon>
        <taxon>Propionivibrio</taxon>
    </lineage>
</organism>
<keyword evidence="8" id="KW-1185">Reference proteome</keyword>
<evidence type="ECO:0000256" key="2">
    <source>
        <dbReference type="ARBA" id="ARBA00011028"/>
    </source>
</evidence>
<accession>A0A1A8XWT5</accession>
<dbReference type="AlphaFoldDB" id="A0A1A8XWT5"/>
<dbReference type="InterPro" id="IPR006129">
    <property type="entry name" value="AdhesinB"/>
</dbReference>
<evidence type="ECO:0000313" key="8">
    <source>
        <dbReference type="Proteomes" id="UP000199600"/>
    </source>
</evidence>
<dbReference type="PRINTS" id="PR00690">
    <property type="entry name" value="ADHESNFAMILY"/>
</dbReference>
<dbReference type="SUPFAM" id="SSF53807">
    <property type="entry name" value="Helical backbone' metal receptor"/>
    <property type="match status" value="1"/>
</dbReference>
<keyword evidence="5" id="KW-0732">Signal</keyword>
<dbReference type="InterPro" id="IPR006127">
    <property type="entry name" value="ZnuA-like"/>
</dbReference>
<dbReference type="CDD" id="cd01137">
    <property type="entry name" value="PsaA"/>
    <property type="match status" value="1"/>
</dbReference>
<reference evidence="7 8" key="1">
    <citation type="submission" date="2016-06" db="EMBL/GenBank/DDBJ databases">
        <authorList>
            <person name="Kjaerup R.B."/>
            <person name="Dalgaard T.S."/>
            <person name="Juul-Madsen H.R."/>
        </authorList>
    </citation>
    <scope>NUCLEOTIDE SEQUENCE [LARGE SCALE GENOMIC DNA]</scope>
    <source>
        <strain evidence="7">2</strain>
    </source>
</reference>
<gene>
    <name evidence="7" type="ORF">PROAA_310021</name>
</gene>
<comment type="similarity">
    <text evidence="2 6">Belongs to the bacterial solute-binding protein 9 family.</text>
</comment>
<dbReference type="InterPro" id="IPR050492">
    <property type="entry name" value="Bact_metal-bind_prot9"/>
</dbReference>
<proteinExistence type="inferred from homology"/>
<evidence type="ECO:0000256" key="3">
    <source>
        <dbReference type="ARBA" id="ARBA00022448"/>
    </source>
</evidence>
<dbReference type="EMBL" id="FLQY01000235">
    <property type="protein sequence ID" value="SBT09186.1"/>
    <property type="molecule type" value="Genomic_DNA"/>
</dbReference>
<keyword evidence="4" id="KW-0479">Metal-binding</keyword>